<dbReference type="EMBL" id="DAKRPA010000209">
    <property type="protein sequence ID" value="DAZ95321.1"/>
    <property type="molecule type" value="Genomic_DNA"/>
</dbReference>
<evidence type="ECO:0000256" key="3">
    <source>
        <dbReference type="ARBA" id="ARBA00023110"/>
    </source>
</evidence>
<dbReference type="InterPro" id="IPR019734">
    <property type="entry name" value="TPR_rpt"/>
</dbReference>
<dbReference type="SMART" id="SM00280">
    <property type="entry name" value="KAZAL"/>
    <property type="match status" value="1"/>
</dbReference>
<dbReference type="InterPro" id="IPR050754">
    <property type="entry name" value="FKBP4/5/8-like"/>
</dbReference>
<dbReference type="SUPFAM" id="SSF100895">
    <property type="entry name" value="Kazal-type serine protease inhibitors"/>
    <property type="match status" value="1"/>
</dbReference>
<evidence type="ECO:0000256" key="1">
    <source>
        <dbReference type="ARBA" id="ARBA00000971"/>
    </source>
</evidence>
<dbReference type="PROSITE" id="PS50005">
    <property type="entry name" value="TPR"/>
    <property type="match status" value="1"/>
</dbReference>
<feature type="domain" description="Kazal-like" evidence="6">
    <location>
        <begin position="32"/>
        <end position="84"/>
    </location>
</feature>
<dbReference type="Gene3D" id="3.30.60.30">
    <property type="match status" value="1"/>
</dbReference>
<organism evidence="7 8">
    <name type="scientific">Lagenidium giganteum</name>
    <dbReference type="NCBI Taxonomy" id="4803"/>
    <lineage>
        <taxon>Eukaryota</taxon>
        <taxon>Sar</taxon>
        <taxon>Stramenopiles</taxon>
        <taxon>Oomycota</taxon>
        <taxon>Peronosporomycetes</taxon>
        <taxon>Pythiales</taxon>
        <taxon>Pythiaceae</taxon>
    </lineage>
</organism>
<keyword evidence="8" id="KW-1185">Reference proteome</keyword>
<accession>A0AAV2YNE5</accession>
<feature type="repeat" description="TPR" evidence="5">
    <location>
        <begin position="535"/>
        <end position="568"/>
    </location>
</feature>
<protein>
    <recommendedName>
        <fullName evidence="2">peptidylprolyl isomerase</fullName>
        <ecNumber evidence="2">5.2.1.8</ecNumber>
    </recommendedName>
</protein>
<dbReference type="SMART" id="SM00028">
    <property type="entry name" value="TPR"/>
    <property type="match status" value="3"/>
</dbReference>
<dbReference type="Gene3D" id="1.25.40.10">
    <property type="entry name" value="Tetratricopeptide repeat domain"/>
    <property type="match status" value="1"/>
</dbReference>
<sequence>VFTVAALSTSLTRSSATGENIHPRNALESDRRENNSLCARVPCTREYIPLCASSGVTYANRCLFRMAQCYNPSLYVTHNGDCRPDCISSREETRPINPAMATRSAALPTLVIIAAYCALVLADAPVALSSHSLLGVSPANASSSGRRLSGLGCDLQIFHDFISSDPGQDVYMWATLCESRIVYLKNKRAGKYGPVEQADLRTAMCSPECLKSDELHQVAISKSRCTCAELSADTFVQHDFCLENSARLLCTHLRECGHWNCPLEDFNCLRYEWDRYYACEGMSVRWSIGVALMCYLLCWLVLNKCNRGYAAWGYIVIDTAMPMMLMTKSVVEWVLFADASKAQRIHQGTIVLDGAVDESTQSRAGAVEWSSLVLEQARRLVQQDCEQLPATVEFELQLQARADGNASDHDSNNKALWCQLQVVERAADDEGGAGLSCDAEDWLGTKVARANAYKLRANEAFRASKYRTALTFYKRALRWLAAPTNCVFDDKQRTAVEPLVITCHVNVATCLWKLEQWDKCASACTKALDLDANHVKALFRRAQVRLKAKDFDSAVADLEHAFKIEPTNKHVGTELDSAIRQRIQFKNKAKKAYAGMFAS</sequence>
<reference evidence="7" key="2">
    <citation type="journal article" date="2023" name="Microbiol Resour">
        <title>Decontamination and Annotation of the Draft Genome Sequence of the Oomycete Lagenidium giganteum ARSEF 373.</title>
        <authorList>
            <person name="Morgan W.R."/>
            <person name="Tartar A."/>
        </authorList>
    </citation>
    <scope>NUCLEOTIDE SEQUENCE</scope>
    <source>
        <strain evidence="7">ARSEF 373</strain>
    </source>
</reference>
<evidence type="ECO:0000256" key="2">
    <source>
        <dbReference type="ARBA" id="ARBA00013194"/>
    </source>
</evidence>
<dbReference type="PROSITE" id="PS51465">
    <property type="entry name" value="KAZAL_2"/>
    <property type="match status" value="1"/>
</dbReference>
<comment type="catalytic activity">
    <reaction evidence="1">
        <text>[protein]-peptidylproline (omega=180) = [protein]-peptidylproline (omega=0)</text>
        <dbReference type="Rhea" id="RHEA:16237"/>
        <dbReference type="Rhea" id="RHEA-COMP:10747"/>
        <dbReference type="Rhea" id="RHEA-COMP:10748"/>
        <dbReference type="ChEBI" id="CHEBI:83833"/>
        <dbReference type="ChEBI" id="CHEBI:83834"/>
        <dbReference type="EC" id="5.2.1.8"/>
    </reaction>
</comment>
<dbReference type="Pfam" id="PF00050">
    <property type="entry name" value="Kazal_1"/>
    <property type="match status" value="1"/>
</dbReference>
<keyword evidence="3" id="KW-0697">Rotamase</keyword>
<dbReference type="Pfam" id="PF13181">
    <property type="entry name" value="TPR_8"/>
    <property type="match status" value="1"/>
</dbReference>
<dbReference type="InterPro" id="IPR036058">
    <property type="entry name" value="Kazal_dom_sf"/>
</dbReference>
<evidence type="ECO:0000256" key="5">
    <source>
        <dbReference type="PROSITE-ProRule" id="PRU00339"/>
    </source>
</evidence>
<dbReference type="Proteomes" id="UP001146120">
    <property type="component" value="Unassembled WGS sequence"/>
</dbReference>
<evidence type="ECO:0000259" key="6">
    <source>
        <dbReference type="PROSITE" id="PS51465"/>
    </source>
</evidence>
<dbReference type="AlphaFoldDB" id="A0AAV2YNE5"/>
<dbReference type="PANTHER" id="PTHR46512">
    <property type="entry name" value="PEPTIDYLPROLYL ISOMERASE"/>
    <property type="match status" value="1"/>
</dbReference>
<gene>
    <name evidence="7" type="ORF">N0F65_002428</name>
</gene>
<dbReference type="EC" id="5.2.1.8" evidence="2"/>
<keyword evidence="5" id="KW-0802">TPR repeat</keyword>
<keyword evidence="4" id="KW-0413">Isomerase</keyword>
<comment type="caution">
    <text evidence="7">The sequence shown here is derived from an EMBL/GenBank/DDBJ whole genome shotgun (WGS) entry which is preliminary data.</text>
</comment>
<reference evidence="7" key="1">
    <citation type="submission" date="2022-11" db="EMBL/GenBank/DDBJ databases">
        <authorList>
            <person name="Morgan W.R."/>
            <person name="Tartar A."/>
        </authorList>
    </citation>
    <scope>NUCLEOTIDE SEQUENCE</scope>
    <source>
        <strain evidence="7">ARSEF 373</strain>
    </source>
</reference>
<dbReference type="SUPFAM" id="SSF48452">
    <property type="entry name" value="TPR-like"/>
    <property type="match status" value="1"/>
</dbReference>
<evidence type="ECO:0000313" key="7">
    <source>
        <dbReference type="EMBL" id="DAZ95321.1"/>
    </source>
</evidence>
<evidence type="ECO:0000256" key="4">
    <source>
        <dbReference type="ARBA" id="ARBA00023235"/>
    </source>
</evidence>
<dbReference type="InterPro" id="IPR011990">
    <property type="entry name" value="TPR-like_helical_dom_sf"/>
</dbReference>
<dbReference type="PANTHER" id="PTHR46512:SF9">
    <property type="entry name" value="PEPTIDYLPROLYL ISOMERASE"/>
    <property type="match status" value="1"/>
</dbReference>
<evidence type="ECO:0000313" key="8">
    <source>
        <dbReference type="Proteomes" id="UP001146120"/>
    </source>
</evidence>
<name>A0AAV2YNE5_9STRA</name>
<dbReference type="CDD" id="cd00104">
    <property type="entry name" value="KAZAL_FS"/>
    <property type="match status" value="1"/>
</dbReference>
<dbReference type="GO" id="GO:0003755">
    <property type="term" value="F:peptidyl-prolyl cis-trans isomerase activity"/>
    <property type="evidence" value="ECO:0007669"/>
    <property type="project" value="UniProtKB-EC"/>
</dbReference>
<proteinExistence type="predicted"/>
<dbReference type="InterPro" id="IPR002350">
    <property type="entry name" value="Kazal_dom"/>
</dbReference>
<feature type="non-terminal residue" evidence="7">
    <location>
        <position position="1"/>
    </location>
</feature>